<evidence type="ECO:0000313" key="12">
    <source>
        <dbReference type="RefSeq" id="XP_006814818.1"/>
    </source>
</evidence>
<keyword evidence="3" id="KW-0813">Transport</keyword>
<evidence type="ECO:0000256" key="9">
    <source>
        <dbReference type="SAM" id="Phobius"/>
    </source>
</evidence>
<evidence type="ECO:0000256" key="6">
    <source>
        <dbReference type="ARBA" id="ARBA00022840"/>
    </source>
</evidence>
<comment type="similarity">
    <text evidence="2">Belongs to the ABC transporter superfamily. ABCC family. Conjugate transporter (TC 3.A.1.208) subfamily.</text>
</comment>
<evidence type="ECO:0000256" key="2">
    <source>
        <dbReference type="ARBA" id="ARBA00009726"/>
    </source>
</evidence>
<evidence type="ECO:0000256" key="7">
    <source>
        <dbReference type="ARBA" id="ARBA00022989"/>
    </source>
</evidence>
<dbReference type="SUPFAM" id="SSF90123">
    <property type="entry name" value="ABC transporter transmembrane region"/>
    <property type="match status" value="1"/>
</dbReference>
<comment type="subcellular location">
    <subcellularLocation>
        <location evidence="1">Membrane</location>
        <topology evidence="1">Multi-pass membrane protein</topology>
    </subcellularLocation>
</comment>
<feature type="non-terminal residue" evidence="12">
    <location>
        <position position="177"/>
    </location>
</feature>
<sequence length="177" mass="20340">WLNPLFKYGYKNKLEVTDMYETMPEDSSEQLANKLEKQWNKELCKQKNRKPSLTRAIIRTFGVKYMLIGIIVFLEETVKVIQPLLLGQLISYFSPGSTKTQTEAYLYAFGVSICAFLLIVTHHPYFHCTQVIGMRIRICCCALIYRKALTLSNKALGETTTGQIVNLLSNDVNRFDQ</sequence>
<dbReference type="Gene3D" id="1.20.1560.10">
    <property type="entry name" value="ABC transporter type 1, transmembrane domain"/>
    <property type="match status" value="1"/>
</dbReference>
<dbReference type="InterPro" id="IPR011527">
    <property type="entry name" value="ABC1_TM_dom"/>
</dbReference>
<evidence type="ECO:0000259" key="10">
    <source>
        <dbReference type="PROSITE" id="PS50929"/>
    </source>
</evidence>
<evidence type="ECO:0000256" key="3">
    <source>
        <dbReference type="ARBA" id="ARBA00022448"/>
    </source>
</evidence>
<evidence type="ECO:0000256" key="8">
    <source>
        <dbReference type="ARBA" id="ARBA00023136"/>
    </source>
</evidence>
<name>A0ABM0M477_SACKO</name>
<evidence type="ECO:0000256" key="4">
    <source>
        <dbReference type="ARBA" id="ARBA00022692"/>
    </source>
</evidence>
<feature type="transmembrane region" description="Helical" evidence="9">
    <location>
        <begin position="56"/>
        <end position="74"/>
    </location>
</feature>
<protein>
    <submittedName>
        <fullName evidence="12">Multidrug resistance-associated protein 4-like</fullName>
    </submittedName>
</protein>
<feature type="domain" description="ABC transmembrane type-1" evidence="10">
    <location>
        <begin position="67"/>
        <end position="177"/>
    </location>
</feature>
<reference evidence="12" key="1">
    <citation type="submission" date="2025-08" db="UniProtKB">
        <authorList>
            <consortium name="RefSeq"/>
        </authorList>
    </citation>
    <scope>IDENTIFICATION</scope>
    <source>
        <tissue evidence="12">Testes</tissue>
    </source>
</reference>
<evidence type="ECO:0000256" key="5">
    <source>
        <dbReference type="ARBA" id="ARBA00022741"/>
    </source>
</evidence>
<keyword evidence="5" id="KW-0547">Nucleotide-binding</keyword>
<dbReference type="PANTHER" id="PTHR24223:SF456">
    <property type="entry name" value="MULTIDRUG RESISTANCE-ASSOCIATED PROTEIN LETHAL(2)03659"/>
    <property type="match status" value="1"/>
</dbReference>
<evidence type="ECO:0000256" key="1">
    <source>
        <dbReference type="ARBA" id="ARBA00004141"/>
    </source>
</evidence>
<keyword evidence="6" id="KW-0067">ATP-binding</keyword>
<keyword evidence="4 9" id="KW-0812">Transmembrane</keyword>
<evidence type="ECO:0000313" key="11">
    <source>
        <dbReference type="Proteomes" id="UP000694865"/>
    </source>
</evidence>
<keyword evidence="11" id="KW-1185">Reference proteome</keyword>
<organism evidence="11 12">
    <name type="scientific">Saccoglossus kowalevskii</name>
    <name type="common">Acorn worm</name>
    <dbReference type="NCBI Taxonomy" id="10224"/>
    <lineage>
        <taxon>Eukaryota</taxon>
        <taxon>Metazoa</taxon>
        <taxon>Hemichordata</taxon>
        <taxon>Enteropneusta</taxon>
        <taxon>Harrimaniidae</taxon>
        <taxon>Saccoglossus</taxon>
    </lineage>
</organism>
<dbReference type="PROSITE" id="PS50929">
    <property type="entry name" value="ABC_TM1F"/>
    <property type="match status" value="1"/>
</dbReference>
<dbReference type="RefSeq" id="XP_006814818.1">
    <property type="nucleotide sequence ID" value="XM_006814755.1"/>
</dbReference>
<keyword evidence="8 9" id="KW-0472">Membrane</keyword>
<accession>A0ABM0M477</accession>
<proteinExistence type="inferred from homology"/>
<dbReference type="PANTHER" id="PTHR24223">
    <property type="entry name" value="ATP-BINDING CASSETTE SUB-FAMILY C"/>
    <property type="match status" value="1"/>
</dbReference>
<keyword evidence="7 9" id="KW-1133">Transmembrane helix</keyword>
<gene>
    <name evidence="12" type="primary">LOC102806548</name>
</gene>
<feature type="non-terminal residue" evidence="12">
    <location>
        <position position="1"/>
    </location>
</feature>
<dbReference type="Proteomes" id="UP000694865">
    <property type="component" value="Unplaced"/>
</dbReference>
<dbReference type="InterPro" id="IPR036640">
    <property type="entry name" value="ABC1_TM_sf"/>
</dbReference>
<dbReference type="InterPro" id="IPR050173">
    <property type="entry name" value="ABC_transporter_C-like"/>
</dbReference>
<dbReference type="Pfam" id="PF00664">
    <property type="entry name" value="ABC_membrane"/>
    <property type="match status" value="1"/>
</dbReference>
<feature type="transmembrane region" description="Helical" evidence="9">
    <location>
        <begin position="104"/>
        <end position="126"/>
    </location>
</feature>
<dbReference type="GeneID" id="102806548"/>